<accession>A0AB35Y581</accession>
<proteinExistence type="predicted"/>
<sequence>MTNNEAYWTERALKRAEEAYLHDAALTAKLFQEYESAAKAIKREISAFYSKYAGKYGLTYDQAVRLLNQKEFQEWKASLAEYVDYIATIQDPKVKALLTAQLDALSANSSISRLEALQGQIDLILNDLFDKGVAQMKNQFGDDFVEGYYKKCYDLQSRAGFFNEITKIDYATIENVVSYPWSGAMFSDRLWQNKQALLFNTREVLTQGLIQGKSVNVMSSALAVRMGQSYKNAERLVRTETAHIHAESDRAAYKEAGVEQYEFMATLEVRTCDVCGSLDGKHFKVSEAKAGVNYPPIHPNCRCTTVEYDPDDALDWYNSGQPMPKTKTYEEWYDEQVARNGQGSVEVERQKVYNRKADLEQFEAYSERLGADAPSDVDTFQRLKYSKPDEWSDLKGLYSYKGRVPEATKADFQTYKKIKATGIYGTVRVPAAKIDTSTLTLDVAHINERRHGVTQEEAVSYIKNAAFSLKRRHWTGETFLNYYSEEGASYVRTSDNVIRTSFKKDEFDKKTKSAMEVLKNGK</sequence>
<dbReference type="RefSeq" id="WP_339395279.1">
    <property type="nucleotide sequence ID" value="NZ_JBBFGL010000005.1"/>
</dbReference>
<dbReference type="InterPro" id="IPR006528">
    <property type="entry name" value="Phage_head_morphogenesis_dom"/>
</dbReference>
<dbReference type="NCBIfam" id="TIGR01641">
    <property type="entry name" value="phageSPP1_gp7"/>
    <property type="match status" value="1"/>
</dbReference>
<dbReference type="AlphaFoldDB" id="A0AB35Y581"/>
<dbReference type="Pfam" id="PF04233">
    <property type="entry name" value="Phage_Mu_F"/>
    <property type="match status" value="1"/>
</dbReference>
<evidence type="ECO:0000313" key="2">
    <source>
        <dbReference type="EMBL" id="MEJ5195798.1"/>
    </source>
</evidence>
<dbReference type="Proteomes" id="UP001373196">
    <property type="component" value="Unassembled WGS sequence"/>
</dbReference>
<organism evidence="2 3">
    <name type="scientific">Faecalibacterium wellingii</name>
    <dbReference type="NCBI Taxonomy" id="2929491"/>
    <lineage>
        <taxon>Bacteria</taxon>
        <taxon>Bacillati</taxon>
        <taxon>Bacillota</taxon>
        <taxon>Clostridia</taxon>
        <taxon>Eubacteriales</taxon>
        <taxon>Oscillospiraceae</taxon>
        <taxon>Faecalibacterium</taxon>
    </lineage>
</organism>
<name>A0AB35Y581_9FIRM</name>
<evidence type="ECO:0000313" key="3">
    <source>
        <dbReference type="Proteomes" id="UP001373196"/>
    </source>
</evidence>
<gene>
    <name evidence="2" type="ORF">WF834_06330</name>
</gene>
<dbReference type="EMBL" id="JBBFGL010000005">
    <property type="protein sequence ID" value="MEJ5195798.1"/>
    <property type="molecule type" value="Genomic_DNA"/>
</dbReference>
<protein>
    <submittedName>
        <fullName evidence="2">Minor capsid protein</fullName>
    </submittedName>
</protein>
<feature type="domain" description="Phage head morphogenesis" evidence="1">
    <location>
        <begin position="202"/>
        <end position="305"/>
    </location>
</feature>
<comment type="caution">
    <text evidence="2">The sequence shown here is derived from an EMBL/GenBank/DDBJ whole genome shotgun (WGS) entry which is preliminary data.</text>
</comment>
<evidence type="ECO:0000259" key="1">
    <source>
        <dbReference type="Pfam" id="PF04233"/>
    </source>
</evidence>
<reference evidence="2" key="1">
    <citation type="submission" date="2024-03" db="EMBL/GenBank/DDBJ databases">
        <authorList>
            <person name="Plomp N."/>
            <person name="Harmsen H.J."/>
        </authorList>
    </citation>
    <scope>NUCLEOTIDE SEQUENCE</scope>
    <source>
        <strain evidence="2">HTF-128</strain>
    </source>
</reference>